<proteinExistence type="predicted"/>
<dbReference type="HOGENOM" id="CLU_3096817_0_0_5"/>
<organism evidence="1 2">
    <name type="scientific">Candidatus Endolissoclinum faulkneri L2</name>
    <dbReference type="NCBI Taxonomy" id="1193729"/>
    <lineage>
        <taxon>Bacteria</taxon>
        <taxon>Pseudomonadati</taxon>
        <taxon>Pseudomonadota</taxon>
        <taxon>Alphaproteobacteria</taxon>
        <taxon>Rhodospirillales</taxon>
        <taxon>Rhodospirillaceae</taxon>
        <taxon>Candidatus Endolissoclinum</taxon>
    </lineage>
</organism>
<dbReference type="Proteomes" id="UP000010077">
    <property type="component" value="Chromosome"/>
</dbReference>
<dbReference type="STRING" id="1193729.A1OE_365"/>
<dbReference type="KEGG" id="thal:A1OE_365"/>
<dbReference type="AlphaFoldDB" id="K7YG31"/>
<dbReference type="EMBL" id="CP003539">
    <property type="protein sequence ID" value="AFX98560.1"/>
    <property type="molecule type" value="Genomic_DNA"/>
</dbReference>
<reference evidence="1 2" key="1">
    <citation type="journal article" date="2012" name="Proc. Natl. Acad. Sci. U.S.A.">
        <title>Genome streamlining and chemical defense in a coral reef symbiosis.</title>
        <authorList>
            <person name="Kwan J.C."/>
            <person name="Donia M.S."/>
            <person name="Han A.W."/>
            <person name="Hirose E."/>
            <person name="Haygood M.G."/>
            <person name="Schmidt E.W."/>
        </authorList>
    </citation>
    <scope>NUCLEOTIDE SEQUENCE [LARGE SCALE GENOMIC DNA]</scope>
    <source>
        <strain evidence="1 2">L2</strain>
    </source>
</reference>
<accession>K7YG31</accession>
<protein>
    <submittedName>
        <fullName evidence="1">Uncharacterized protein</fullName>
    </submittedName>
</protein>
<evidence type="ECO:0000313" key="1">
    <source>
        <dbReference type="EMBL" id="AFX98560.1"/>
    </source>
</evidence>
<gene>
    <name evidence="1" type="ORF">A1OE_365</name>
</gene>
<evidence type="ECO:0000313" key="2">
    <source>
        <dbReference type="Proteomes" id="UP000010077"/>
    </source>
</evidence>
<name>K7YG31_9PROT</name>
<keyword evidence="2" id="KW-1185">Reference proteome</keyword>
<sequence>MFINNIFYSNLIINLNINISLYNKKHKSLKIFCKNTSIYFSDYTFIFTNDG</sequence>